<sequence>MRTAAFYNDIKDSIRPGDLIAFGGNSLFSKWAKLTTRSNVTHVGAVTHCHTCPNTNNLLHHDVFEATVRNKKRGVMITPLHERLDEYEGDIWWLPLHRSPRSRFLNALHTMQDFIDSESGRNYDIWQLFASTVDFFDNHPWLWRLTRNLKCEHEWFCSELIAELYNRTGVIKQVCAAETTPIDLCRFKIFQHGYVQLKGEEKEIRRFNSFLPDNWGQWLTEDDEHVDELIR</sequence>
<protein>
    <recommendedName>
        <fullName evidence="3">Permuted papain-like amidase YaeF/Yiix C92 family enzyme</fullName>
    </recommendedName>
</protein>
<dbReference type="Proteomes" id="UP000175691">
    <property type="component" value="Unassembled WGS sequence"/>
</dbReference>
<comment type="caution">
    <text evidence="1">The sequence shown here is derived from an EMBL/GenBank/DDBJ whole genome shotgun (WGS) entry which is preliminary data.</text>
</comment>
<accession>A0A1E7Z685</accession>
<dbReference type="InterPro" id="IPR038765">
    <property type="entry name" value="Papain-like_cys_pep_sf"/>
</dbReference>
<dbReference type="AlphaFoldDB" id="A0A1E7Z685"/>
<name>A0A1E7Z685_9ALTE</name>
<dbReference type="SUPFAM" id="SSF54001">
    <property type="entry name" value="Cysteine proteinases"/>
    <property type="match status" value="1"/>
</dbReference>
<keyword evidence="2" id="KW-1185">Reference proteome</keyword>
<dbReference type="EMBL" id="MDHN01000041">
    <property type="protein sequence ID" value="OFC69069.1"/>
    <property type="molecule type" value="Genomic_DNA"/>
</dbReference>
<evidence type="ECO:0000313" key="1">
    <source>
        <dbReference type="EMBL" id="OFC69069.1"/>
    </source>
</evidence>
<evidence type="ECO:0000313" key="2">
    <source>
        <dbReference type="Proteomes" id="UP000175691"/>
    </source>
</evidence>
<proteinExistence type="predicted"/>
<evidence type="ECO:0008006" key="3">
    <source>
        <dbReference type="Google" id="ProtNLM"/>
    </source>
</evidence>
<organism evidence="1 2">
    <name type="scientific">Alteromonas confluentis</name>
    <dbReference type="NCBI Taxonomy" id="1656094"/>
    <lineage>
        <taxon>Bacteria</taxon>
        <taxon>Pseudomonadati</taxon>
        <taxon>Pseudomonadota</taxon>
        <taxon>Gammaproteobacteria</taxon>
        <taxon>Alteromonadales</taxon>
        <taxon>Alteromonadaceae</taxon>
        <taxon>Alteromonas/Salinimonas group</taxon>
        <taxon>Alteromonas</taxon>
    </lineage>
</organism>
<gene>
    <name evidence="1" type="ORF">BFC18_20250</name>
</gene>
<reference evidence="1 2" key="1">
    <citation type="submission" date="2016-08" db="EMBL/GenBank/DDBJ databases">
        <authorList>
            <person name="Seilhamer J.J."/>
        </authorList>
    </citation>
    <scope>NUCLEOTIDE SEQUENCE [LARGE SCALE GENOMIC DNA]</scope>
    <source>
        <strain evidence="1 2">KCTC 42603</strain>
    </source>
</reference>
<dbReference type="STRING" id="1656094.BFC18_20250"/>
<dbReference type="Gene3D" id="3.90.1720.10">
    <property type="entry name" value="endopeptidase domain like (from Nostoc punctiforme)"/>
    <property type="match status" value="1"/>
</dbReference>